<dbReference type="Gene3D" id="3.60.40.10">
    <property type="entry name" value="PPM-type phosphatase domain"/>
    <property type="match status" value="1"/>
</dbReference>
<feature type="modified residue" description="4-aspartylphosphate" evidence="2">
    <location>
        <position position="65"/>
    </location>
</feature>
<proteinExistence type="predicted"/>
<dbReference type="eggNOG" id="COG4753">
    <property type="taxonomic scope" value="Bacteria"/>
</dbReference>
<dbReference type="eggNOG" id="COG2208">
    <property type="taxonomic scope" value="Bacteria"/>
</dbReference>
<dbReference type="FunCoup" id="Q01YK8">
    <property type="interactions" value="22"/>
</dbReference>
<dbReference type="InterPro" id="IPR036457">
    <property type="entry name" value="PPM-type-like_dom_sf"/>
</dbReference>
<dbReference type="KEGG" id="sus:Acid_4295"/>
<dbReference type="Pfam" id="PF07228">
    <property type="entry name" value="SpoIIE"/>
    <property type="match status" value="1"/>
</dbReference>
<sequence>MSATVEQTPRQILVVDDEPDLELLVRQRFRRQIREGEFEFFFSHNGEEALVALDGKPTIDVVLSDINMPVMDGLTLLGKLRERQGCLKAVVVSAYGDMPNIRTAMNRGAIDFLMKPIDFEDLEITIRKTLDHVAAIRQSMAVQESLLAIRQELSVAARIQQSILPRTFPPFPARKDFELHASMIPAKEVGGDLFDFFLLDEDHLGLVLGDVSGKGVPAALFMAVSRTLLRATALQKLPPGECLQYVNTTLAAQNPSHMFVTMFYGILNTRTGELQFANGGHNPPYVFSADGKVRELPRNKNGMIVGLLDGAPYQTASHTIAPGEALLVYTDGVTEAMDRREDFYGEERLEALLRENGALPVDALVKRLMASVQEFAGGAEQSDDITVMAMRYRGN</sequence>
<dbReference type="AlphaFoldDB" id="Q01YK8"/>
<evidence type="ECO:0000256" key="1">
    <source>
        <dbReference type="ARBA" id="ARBA00022801"/>
    </source>
</evidence>
<gene>
    <name evidence="4" type="ordered locus">Acid_4295</name>
</gene>
<dbReference type="InterPro" id="IPR052016">
    <property type="entry name" value="Bact_Sigma-Reg"/>
</dbReference>
<dbReference type="CDD" id="cd17536">
    <property type="entry name" value="REC_YesN-like"/>
    <property type="match status" value="1"/>
</dbReference>
<dbReference type="GO" id="GO:0000160">
    <property type="term" value="P:phosphorelay signal transduction system"/>
    <property type="evidence" value="ECO:0007669"/>
    <property type="project" value="InterPro"/>
</dbReference>
<keyword evidence="2" id="KW-0597">Phosphoprotein</keyword>
<dbReference type="PANTHER" id="PTHR43156">
    <property type="entry name" value="STAGE II SPORULATION PROTEIN E-RELATED"/>
    <property type="match status" value="1"/>
</dbReference>
<dbReference type="InterPro" id="IPR011006">
    <property type="entry name" value="CheY-like_superfamily"/>
</dbReference>
<protein>
    <submittedName>
        <fullName evidence="4">Response regulator receiver modulated serine phosphatase</fullName>
    </submittedName>
</protein>
<evidence type="ECO:0000259" key="3">
    <source>
        <dbReference type="PROSITE" id="PS50110"/>
    </source>
</evidence>
<dbReference type="PROSITE" id="PS50110">
    <property type="entry name" value="RESPONSE_REGULATORY"/>
    <property type="match status" value="1"/>
</dbReference>
<keyword evidence="1" id="KW-0378">Hydrolase</keyword>
<dbReference type="Pfam" id="PF00072">
    <property type="entry name" value="Response_reg"/>
    <property type="match status" value="1"/>
</dbReference>
<dbReference type="EMBL" id="CP000473">
    <property type="protein sequence ID" value="ABJ85257.1"/>
    <property type="molecule type" value="Genomic_DNA"/>
</dbReference>
<dbReference type="STRING" id="234267.Acid_4295"/>
<dbReference type="InterPro" id="IPR001789">
    <property type="entry name" value="Sig_transdc_resp-reg_receiver"/>
</dbReference>
<feature type="domain" description="Response regulatory" evidence="3">
    <location>
        <begin position="11"/>
        <end position="130"/>
    </location>
</feature>
<dbReference type="GO" id="GO:0016791">
    <property type="term" value="F:phosphatase activity"/>
    <property type="evidence" value="ECO:0007669"/>
    <property type="project" value="TreeGrafter"/>
</dbReference>
<dbReference type="InterPro" id="IPR001932">
    <property type="entry name" value="PPM-type_phosphatase-like_dom"/>
</dbReference>
<dbReference type="SUPFAM" id="SSF52172">
    <property type="entry name" value="CheY-like"/>
    <property type="match status" value="1"/>
</dbReference>
<dbReference type="InParanoid" id="Q01YK8"/>
<dbReference type="SUPFAM" id="SSF81606">
    <property type="entry name" value="PP2C-like"/>
    <property type="match status" value="1"/>
</dbReference>
<accession>Q01YK8</accession>
<dbReference type="HOGENOM" id="CLU_000445_43_7_0"/>
<dbReference type="Gene3D" id="3.40.50.2300">
    <property type="match status" value="1"/>
</dbReference>
<name>Q01YK8_SOLUE</name>
<evidence type="ECO:0000313" key="4">
    <source>
        <dbReference type="EMBL" id="ABJ85257.1"/>
    </source>
</evidence>
<reference evidence="4" key="1">
    <citation type="submission" date="2006-10" db="EMBL/GenBank/DDBJ databases">
        <title>Complete sequence of Solibacter usitatus Ellin6076.</title>
        <authorList>
            <consortium name="US DOE Joint Genome Institute"/>
            <person name="Copeland A."/>
            <person name="Lucas S."/>
            <person name="Lapidus A."/>
            <person name="Barry K."/>
            <person name="Detter J.C."/>
            <person name="Glavina del Rio T."/>
            <person name="Hammon N."/>
            <person name="Israni S."/>
            <person name="Dalin E."/>
            <person name="Tice H."/>
            <person name="Pitluck S."/>
            <person name="Thompson L.S."/>
            <person name="Brettin T."/>
            <person name="Bruce D."/>
            <person name="Han C."/>
            <person name="Tapia R."/>
            <person name="Gilna P."/>
            <person name="Schmutz J."/>
            <person name="Larimer F."/>
            <person name="Land M."/>
            <person name="Hauser L."/>
            <person name="Kyrpides N."/>
            <person name="Mikhailova N."/>
            <person name="Janssen P.H."/>
            <person name="Kuske C.R."/>
            <person name="Richardson P."/>
        </authorList>
    </citation>
    <scope>NUCLEOTIDE SEQUENCE</scope>
    <source>
        <strain evidence="4">Ellin6076</strain>
    </source>
</reference>
<evidence type="ECO:0000256" key="2">
    <source>
        <dbReference type="PROSITE-ProRule" id="PRU00169"/>
    </source>
</evidence>
<dbReference type="OrthoDB" id="311592at2"/>
<dbReference type="SMART" id="SM00331">
    <property type="entry name" value="PP2C_SIG"/>
    <property type="match status" value="1"/>
</dbReference>
<organism evidence="4">
    <name type="scientific">Solibacter usitatus (strain Ellin6076)</name>
    <dbReference type="NCBI Taxonomy" id="234267"/>
    <lineage>
        <taxon>Bacteria</taxon>
        <taxon>Pseudomonadati</taxon>
        <taxon>Acidobacteriota</taxon>
        <taxon>Terriglobia</taxon>
        <taxon>Bryobacterales</taxon>
        <taxon>Solibacteraceae</taxon>
        <taxon>Candidatus Solibacter</taxon>
    </lineage>
</organism>
<dbReference type="SMART" id="SM00448">
    <property type="entry name" value="REC"/>
    <property type="match status" value="1"/>
</dbReference>
<dbReference type="PANTHER" id="PTHR43156:SF2">
    <property type="entry name" value="STAGE II SPORULATION PROTEIN E"/>
    <property type="match status" value="1"/>
</dbReference>